<evidence type="ECO:0008006" key="5">
    <source>
        <dbReference type="Google" id="ProtNLM"/>
    </source>
</evidence>
<dbReference type="Proteomes" id="UP000283850">
    <property type="component" value="Unassembled WGS sequence"/>
</dbReference>
<dbReference type="Gene3D" id="2.60.40.2370">
    <property type="entry name" value="NigD-like, C-terminal beta sandwich domain"/>
    <property type="match status" value="1"/>
</dbReference>
<evidence type="ECO:0000259" key="1">
    <source>
        <dbReference type="Pfam" id="PF12667"/>
    </source>
</evidence>
<dbReference type="AlphaFoldDB" id="A0A412YL58"/>
<dbReference type="PROSITE" id="PS51257">
    <property type="entry name" value="PROKAR_LIPOPROTEIN"/>
    <property type="match status" value="1"/>
</dbReference>
<dbReference type="InterPro" id="IPR024299">
    <property type="entry name" value="NigD-like_OB_dom"/>
</dbReference>
<dbReference type="InterPro" id="IPR038179">
    <property type="entry name" value="NigD-like_N_sf"/>
</dbReference>
<feature type="domain" description="NigD-like C-terminal" evidence="2">
    <location>
        <begin position="112"/>
        <end position="227"/>
    </location>
</feature>
<feature type="domain" description="NigD-like N-terminal OB" evidence="1">
    <location>
        <begin position="43"/>
        <end position="107"/>
    </location>
</feature>
<accession>A0A412YL58</accession>
<protein>
    <recommendedName>
        <fullName evidence="5">NigD-like protein</fullName>
    </recommendedName>
</protein>
<proteinExistence type="predicted"/>
<comment type="caution">
    <text evidence="3">The sequence shown here is derived from an EMBL/GenBank/DDBJ whole genome shotgun (WGS) entry which is preliminary data.</text>
</comment>
<dbReference type="InterPro" id="IPR038143">
    <property type="entry name" value="NigD-like_C_dom_sf"/>
</dbReference>
<dbReference type="Gene3D" id="2.40.50.500">
    <property type="entry name" value="NigD-like N-terminal OB domain"/>
    <property type="match status" value="1"/>
</dbReference>
<dbReference type="InterPro" id="IPR035376">
    <property type="entry name" value="NigD_C"/>
</dbReference>
<sequence length="250" mass="27837">MKINSVFNKTLLFVGAIVCTIGLQSCLDDDDNNAYYLRYPNALVTVKGAADDAFFLQLDDKTTLLPTNVKASPFGDKEVRALVNYSEVNEPSGDYTKAVHINWIDSILTKPIAPDLGEENDEVYGTDPVEIVNDWVTIAEDGYLTLRFRTIWGGSKKHFVNLLLGQNPENPYEVEFRHNAYGDTYGSEGDGLAAFKLDELPDTEGKTVKLKLKWKSFSGEKSAEFDYCTRKAVTPSESAITAVRSTLELR</sequence>
<dbReference type="EMBL" id="QRZF01000001">
    <property type="protein sequence ID" value="RGV58102.1"/>
    <property type="molecule type" value="Genomic_DNA"/>
</dbReference>
<gene>
    <name evidence="3" type="ORF">DWW10_00165</name>
</gene>
<dbReference type="Pfam" id="PF17415">
    <property type="entry name" value="NigD_C"/>
    <property type="match status" value="1"/>
</dbReference>
<evidence type="ECO:0000313" key="3">
    <source>
        <dbReference type="EMBL" id="RGV58102.1"/>
    </source>
</evidence>
<reference evidence="3 4" key="1">
    <citation type="submission" date="2018-08" db="EMBL/GenBank/DDBJ databases">
        <title>A genome reference for cultivated species of the human gut microbiota.</title>
        <authorList>
            <person name="Zou Y."/>
            <person name="Xue W."/>
            <person name="Luo G."/>
        </authorList>
    </citation>
    <scope>NUCLEOTIDE SEQUENCE [LARGE SCALE GENOMIC DNA]</scope>
    <source>
        <strain evidence="3 4">AF14-32</strain>
    </source>
</reference>
<organism evidence="3 4">
    <name type="scientific">Bacteroides intestinalis</name>
    <dbReference type="NCBI Taxonomy" id="329854"/>
    <lineage>
        <taxon>Bacteria</taxon>
        <taxon>Pseudomonadati</taxon>
        <taxon>Bacteroidota</taxon>
        <taxon>Bacteroidia</taxon>
        <taxon>Bacteroidales</taxon>
        <taxon>Bacteroidaceae</taxon>
        <taxon>Bacteroides</taxon>
    </lineage>
</organism>
<dbReference type="RefSeq" id="WP_118420611.1">
    <property type="nucleotide sequence ID" value="NZ_QRZF01000001.1"/>
</dbReference>
<dbReference type="Pfam" id="PF12667">
    <property type="entry name" value="NigD_N"/>
    <property type="match status" value="1"/>
</dbReference>
<evidence type="ECO:0000259" key="2">
    <source>
        <dbReference type="Pfam" id="PF17415"/>
    </source>
</evidence>
<evidence type="ECO:0000313" key="4">
    <source>
        <dbReference type="Proteomes" id="UP000283850"/>
    </source>
</evidence>
<name>A0A412YL58_9BACE</name>